<evidence type="ECO:0000313" key="1">
    <source>
        <dbReference type="EMBL" id="UUF08369.1"/>
    </source>
</evidence>
<dbReference type="EMBL" id="CP071250">
    <property type="protein sequence ID" value="UUF08369.1"/>
    <property type="molecule type" value="Genomic_DNA"/>
</dbReference>
<accession>A0A9Q9FIN1</accession>
<evidence type="ECO:0000313" key="2">
    <source>
        <dbReference type="Proteomes" id="UP001058072"/>
    </source>
</evidence>
<evidence type="ECO:0008006" key="3">
    <source>
        <dbReference type="Google" id="ProtNLM"/>
    </source>
</evidence>
<gene>
    <name evidence="1" type="ORF">J0J70_12485</name>
</gene>
<dbReference type="AlphaFoldDB" id="A0A9Q9FIN1"/>
<organism evidence="1 2">
    <name type="scientific">Turicibacter bilis</name>
    <dbReference type="NCBI Taxonomy" id="2735723"/>
    <lineage>
        <taxon>Bacteria</taxon>
        <taxon>Bacillati</taxon>
        <taxon>Bacillota</taxon>
        <taxon>Erysipelotrichia</taxon>
        <taxon>Erysipelotrichales</taxon>
        <taxon>Turicibacteraceae</taxon>
        <taxon>Turicibacter</taxon>
    </lineage>
</organism>
<dbReference type="Pfam" id="PF07922">
    <property type="entry name" value="Glyco_transf_52"/>
    <property type="match status" value="1"/>
</dbReference>
<dbReference type="Gene3D" id="3.40.50.11110">
    <property type="entry name" value="Sialyltransferase, C-terminal GT-B Rossman nucleotide-binding domain"/>
    <property type="match status" value="1"/>
</dbReference>
<dbReference type="Proteomes" id="UP001058072">
    <property type="component" value="Chromosome"/>
</dbReference>
<dbReference type="RefSeq" id="WP_212724105.1">
    <property type="nucleotide sequence ID" value="NZ_CP071250.1"/>
</dbReference>
<protein>
    <recommendedName>
        <fullName evidence="3">Lipooligosaccharide sialyltransferase</fullName>
    </recommendedName>
</protein>
<reference evidence="1" key="1">
    <citation type="submission" date="2021-03" db="EMBL/GenBank/DDBJ databases">
        <title>Comparative Genomics and Metabolomics in the genus Turicibacter.</title>
        <authorList>
            <person name="Maki J."/>
            <person name="Looft T."/>
        </authorList>
    </citation>
    <scope>NUCLEOTIDE SEQUENCE</scope>
    <source>
        <strain evidence="1">ISU324</strain>
    </source>
</reference>
<sequence length="337" mass="39325">MSPIKYIGIFDSPYCLLIYLLNFTNQVDETYFFISDGINPSITKNLPKNFHVMSNQKLKKKSYLLRKLSELGAVLALNRILGKAIKPYKKEIVQAFGQDHIPGGNYFVSHYPFTLLEDGLANYTEVKDWTNLSLFYRILYKVFGIRQTFGLDDNVKDIYLTGLAEIPSCIKDKVHLINLKNLWCNKSLSEKEKILNIFNFNLEKIEEMKDYQYLLLTQPLSEDCLMTEEEKVNLYKEIVKDMDEDLLLIKVHPREVTDYKKHFPKSYVLSEPFPAELLRFNEIQFKKVITLFSTAANDYLDSESELVFVGTECHQALVNQFGIIRYNKRMNKLEKIG</sequence>
<dbReference type="InterPro" id="IPR012477">
    <property type="entry name" value="Glyco_transf_52"/>
</dbReference>
<proteinExistence type="predicted"/>
<name>A0A9Q9FIN1_9FIRM</name>